<dbReference type="EMBL" id="QKLW01000001">
    <property type="protein sequence ID" value="PYF84884.1"/>
    <property type="molecule type" value="Genomic_DNA"/>
</dbReference>
<evidence type="ECO:0000313" key="2">
    <source>
        <dbReference type="Proteomes" id="UP000247551"/>
    </source>
</evidence>
<organism evidence="1 2">
    <name type="scientific">Marinomonas alcarazii</name>
    <dbReference type="NCBI Taxonomy" id="491949"/>
    <lineage>
        <taxon>Bacteria</taxon>
        <taxon>Pseudomonadati</taxon>
        <taxon>Pseudomonadota</taxon>
        <taxon>Gammaproteobacteria</taxon>
        <taxon>Oceanospirillales</taxon>
        <taxon>Oceanospirillaceae</taxon>
        <taxon>Marinomonas</taxon>
    </lineage>
</organism>
<reference evidence="1 2" key="1">
    <citation type="submission" date="2018-06" db="EMBL/GenBank/DDBJ databases">
        <title>Genomic Encyclopedia of Type Strains, Phase III (KMG-III): the genomes of soil and plant-associated and newly described type strains.</title>
        <authorList>
            <person name="Whitman W."/>
        </authorList>
    </citation>
    <scope>NUCLEOTIDE SEQUENCE [LARGE SCALE GENOMIC DNA]</scope>
    <source>
        <strain evidence="1 2">CECT 7730</strain>
    </source>
</reference>
<evidence type="ECO:0000313" key="1">
    <source>
        <dbReference type="EMBL" id="PYF84884.1"/>
    </source>
</evidence>
<accession>A0A318V8G6</accession>
<sequence length="30" mass="3408">MNSVFFALNFYQGINISLTYVLHIGFTLAL</sequence>
<keyword evidence="2" id="KW-1185">Reference proteome</keyword>
<proteinExistence type="predicted"/>
<name>A0A318V8G6_9GAMM</name>
<protein>
    <submittedName>
        <fullName evidence="1">Uncharacterized protein</fullName>
    </submittedName>
</protein>
<dbReference type="AlphaFoldDB" id="A0A318V8G6"/>
<dbReference type="Proteomes" id="UP000247551">
    <property type="component" value="Unassembled WGS sequence"/>
</dbReference>
<gene>
    <name evidence="1" type="ORF">DFP75_101926</name>
</gene>
<comment type="caution">
    <text evidence="1">The sequence shown here is derived from an EMBL/GenBank/DDBJ whole genome shotgun (WGS) entry which is preliminary data.</text>
</comment>